<dbReference type="PANTHER" id="PTHR30557:SF1">
    <property type="entry name" value="PHOSPHOMETHYLPYRIMIDINE SYNTHASE, CHLOROPLASTIC"/>
    <property type="match status" value="1"/>
</dbReference>
<dbReference type="Gene3D" id="3.20.20.540">
    <property type="entry name" value="Radical SAM ThiC family, central domain"/>
    <property type="match status" value="1"/>
</dbReference>
<evidence type="ECO:0000313" key="10">
    <source>
        <dbReference type="EMBL" id="CCJ36408.1"/>
    </source>
</evidence>
<dbReference type="EC" id="4.1.99.17" evidence="9"/>
<proteinExistence type="predicted"/>
<dbReference type="PANTHER" id="PTHR30557">
    <property type="entry name" value="THIAMINE BIOSYNTHESIS PROTEIN THIC"/>
    <property type="match status" value="1"/>
</dbReference>
<dbReference type="GO" id="GO:0009228">
    <property type="term" value="P:thiamine biosynthetic process"/>
    <property type="evidence" value="ECO:0007669"/>
    <property type="project" value="UniProtKB-UniRule"/>
</dbReference>
<keyword evidence="3" id="KW-0949">S-adenosyl-L-methionine</keyword>
<evidence type="ECO:0000256" key="4">
    <source>
        <dbReference type="ARBA" id="ARBA00022723"/>
    </source>
</evidence>
<dbReference type="STRING" id="1201294.BN140_1485"/>
<dbReference type="GO" id="GO:0046872">
    <property type="term" value="F:metal ion binding"/>
    <property type="evidence" value="ECO:0007669"/>
    <property type="project" value="UniProtKB-KW"/>
</dbReference>
<evidence type="ECO:0000256" key="9">
    <source>
        <dbReference type="NCBIfam" id="TIGR00190"/>
    </source>
</evidence>
<dbReference type="KEGG" id="mbg:BN140_1485"/>
<dbReference type="GO" id="GO:0051539">
    <property type="term" value="F:4 iron, 4 sulfur cluster binding"/>
    <property type="evidence" value="ECO:0007669"/>
    <property type="project" value="UniProtKB-KW"/>
</dbReference>
<comment type="cofactor">
    <cofactor evidence="1">
        <name>[4Fe-4S] cluster</name>
        <dbReference type="ChEBI" id="CHEBI:49883"/>
    </cofactor>
</comment>
<evidence type="ECO:0000256" key="2">
    <source>
        <dbReference type="ARBA" id="ARBA00022485"/>
    </source>
</evidence>
<keyword evidence="11" id="KW-1185">Reference proteome</keyword>
<evidence type="ECO:0000256" key="3">
    <source>
        <dbReference type="ARBA" id="ARBA00022691"/>
    </source>
</evidence>
<accession>I7J909</accession>
<evidence type="ECO:0000256" key="1">
    <source>
        <dbReference type="ARBA" id="ARBA00001966"/>
    </source>
</evidence>
<dbReference type="NCBIfam" id="NF009895">
    <property type="entry name" value="PRK13352.1"/>
    <property type="match status" value="1"/>
</dbReference>
<evidence type="ECO:0000313" key="11">
    <source>
        <dbReference type="Proteomes" id="UP000009007"/>
    </source>
</evidence>
<dbReference type="SFLD" id="SFLDG01114">
    <property type="entry name" value="phosphomethylpyrimidine_syntha"/>
    <property type="match status" value="1"/>
</dbReference>
<dbReference type="GO" id="GO:0070284">
    <property type="term" value="F:phosphomethylpyrimidine synthase activity"/>
    <property type="evidence" value="ECO:0007669"/>
    <property type="project" value="UniProtKB-EC"/>
</dbReference>
<dbReference type="InterPro" id="IPR002817">
    <property type="entry name" value="ThiC/BzaA/B"/>
</dbReference>
<dbReference type="Gene3D" id="6.10.250.620">
    <property type="match status" value="1"/>
</dbReference>
<dbReference type="Proteomes" id="UP000009007">
    <property type="component" value="Chromosome I"/>
</dbReference>
<keyword evidence="7" id="KW-0411">Iron-sulfur</keyword>
<dbReference type="InterPro" id="IPR038521">
    <property type="entry name" value="ThiC/Bza_core_dom"/>
</dbReference>
<protein>
    <recommendedName>
        <fullName evidence="9">Phosphomethylpyrimidine synthase</fullName>
        <ecNumber evidence="9">4.1.99.17</ecNumber>
    </recommendedName>
</protein>
<dbReference type="SFLD" id="SFLDF00407">
    <property type="entry name" value="phosphomethylpyrimidine_syntha"/>
    <property type="match status" value="1"/>
</dbReference>
<evidence type="ECO:0000256" key="6">
    <source>
        <dbReference type="ARBA" id="ARBA00023004"/>
    </source>
</evidence>
<evidence type="ECO:0000256" key="8">
    <source>
        <dbReference type="ARBA" id="ARBA00023239"/>
    </source>
</evidence>
<reference evidence="11" key="1">
    <citation type="journal article" date="2012" name="J. Bacteriol.">
        <title>Complete genome sequence of the hydrogenotrophic, methanogenic archaeon Methanoculleus bourgensis strain MS2T, isolated from a sewage sludge digester.</title>
        <authorList>
            <person name="Maus I."/>
            <person name="Wibberg D."/>
            <person name="Stantscheff R."/>
            <person name="Eikmeyer F.G."/>
            <person name="Seffner A."/>
            <person name="Boelter J."/>
            <person name="Szczepanowski R."/>
            <person name="Blom J."/>
            <person name="Jaenicke S."/>
            <person name="Konig H."/>
            <person name="Puhler A."/>
            <person name="Schluter A."/>
        </authorList>
    </citation>
    <scope>NUCLEOTIDE SEQUENCE [LARGE SCALE GENOMIC DNA]</scope>
    <source>
        <strain evidence="11">ATCC 43281 / DSM 3045 / OCM 15 / MS2</strain>
    </source>
</reference>
<keyword evidence="4" id="KW-0479">Metal-binding</keyword>
<dbReference type="PATRIC" id="fig|1201294.9.peg.1637"/>
<evidence type="ECO:0000256" key="7">
    <source>
        <dbReference type="ARBA" id="ARBA00023014"/>
    </source>
</evidence>
<keyword evidence="5" id="KW-0862">Zinc</keyword>
<keyword evidence="2" id="KW-0004">4Fe-4S</keyword>
<dbReference type="NCBIfam" id="TIGR00190">
    <property type="entry name" value="thiC"/>
    <property type="match status" value="1"/>
</dbReference>
<dbReference type="BioCyc" id="MBOU1201294:BN140_RS07415-MONOMER"/>
<sequence length="438" mass="47311">MQTNMASRQMFLMHTLISACLRGVPPEVEAVAREEGLVPHHAARAVARGRIVIPANPVRPHRLCAIGEGCRVRVNVNIGTSGVRCDEDLEIEKAKAALREGADALMDLSTGGDLARIRRRILALDAPVGTVPVYEAVRRAGSAADVDADLLFKVIREHCRQGVDFLTLHCGVNLDALASLQADPRTMGVVSRGGAFHVAMMAATGEENPLYAEYDYLLEILAEHDVVISLGDGMRPGAFVDATHLAKTTEYLALGHLAKRALAAGVQRMIEGPGHIPADQVGYNVRMIKELTDGAPLYLLGPLVTDVAPGYDHVVAAIGGALACMHGADFLCMVSPSEHLALPDVRDIVEGTRVARIAAHVGSLSRAAGSTRNREIRMAEARRSLDWEKQFEAALFPGEARRIHERDGEIETCSMCGDLCAIKTVREILRVPEERMDP</sequence>
<dbReference type="HOGENOM" id="CLU_013181_2_2_2"/>
<dbReference type="SFLD" id="SFLDS00113">
    <property type="entry name" value="Radical_SAM_Phosphomethylpyrim"/>
    <property type="match status" value="1"/>
</dbReference>
<dbReference type="AlphaFoldDB" id="I7J909"/>
<keyword evidence="6" id="KW-0408">Iron</keyword>
<dbReference type="Pfam" id="PF01964">
    <property type="entry name" value="ThiC_Rad_SAM"/>
    <property type="match status" value="1"/>
</dbReference>
<organism evidence="10 11">
    <name type="scientific">Methanoculleus bourgensis (strain ATCC 43281 / DSM 3045 / OCM 15 / MS2)</name>
    <name type="common">Methanogenium bourgense</name>
    <dbReference type="NCBI Taxonomy" id="1201294"/>
    <lineage>
        <taxon>Archaea</taxon>
        <taxon>Methanobacteriati</taxon>
        <taxon>Methanobacteriota</taxon>
        <taxon>Stenosarchaea group</taxon>
        <taxon>Methanomicrobia</taxon>
        <taxon>Methanomicrobiales</taxon>
        <taxon>Methanomicrobiaceae</taxon>
        <taxon>Methanoculleus</taxon>
    </lineage>
</organism>
<evidence type="ECO:0000256" key="5">
    <source>
        <dbReference type="ARBA" id="ARBA00022833"/>
    </source>
</evidence>
<gene>
    <name evidence="10" type="primary">thiC3</name>
    <name evidence="10" type="ordered locus">BN140_1485</name>
</gene>
<dbReference type="EMBL" id="HE964772">
    <property type="protein sequence ID" value="CCJ36408.1"/>
    <property type="molecule type" value="Genomic_DNA"/>
</dbReference>
<name>I7J909_METBM</name>
<keyword evidence="8" id="KW-0456">Lyase</keyword>